<name>A0ABN1JJT5_9CLOT</name>
<comment type="caution">
    <text evidence="1">The sequence shown here is derived from an EMBL/GenBank/DDBJ whole genome shotgun (WGS) entry which is preliminary data.</text>
</comment>
<protein>
    <recommendedName>
        <fullName evidence="3">PD-(D/E)XK nuclease family transposase</fullName>
    </recommendedName>
</protein>
<dbReference type="RefSeq" id="WP_343761649.1">
    <property type="nucleotide sequence ID" value="NZ_BAAACG010000010.1"/>
</dbReference>
<evidence type="ECO:0000313" key="1">
    <source>
        <dbReference type="EMBL" id="GAA0741236.1"/>
    </source>
</evidence>
<proteinExistence type="predicted"/>
<reference evidence="1 2" key="1">
    <citation type="journal article" date="2019" name="Int. J. Syst. Evol. Microbiol.">
        <title>The Global Catalogue of Microorganisms (GCM) 10K type strain sequencing project: providing services to taxonomists for standard genome sequencing and annotation.</title>
        <authorList>
            <consortium name="The Broad Institute Genomics Platform"/>
            <consortium name="The Broad Institute Genome Sequencing Center for Infectious Disease"/>
            <person name="Wu L."/>
            <person name="Ma J."/>
        </authorList>
    </citation>
    <scope>NUCLEOTIDE SEQUENCE [LARGE SCALE GENOMIC DNA]</scope>
    <source>
        <strain evidence="1 2">JCM 1407</strain>
    </source>
</reference>
<accession>A0ABN1JJT5</accession>
<gene>
    <name evidence="1" type="ORF">GCM10008906_22140</name>
</gene>
<organism evidence="1 2">
    <name type="scientific">Clostridium oceanicum</name>
    <dbReference type="NCBI Taxonomy" id="1543"/>
    <lineage>
        <taxon>Bacteria</taxon>
        <taxon>Bacillati</taxon>
        <taxon>Bacillota</taxon>
        <taxon>Clostridia</taxon>
        <taxon>Eubacteriales</taxon>
        <taxon>Clostridiaceae</taxon>
        <taxon>Clostridium</taxon>
    </lineage>
</organism>
<keyword evidence="2" id="KW-1185">Reference proteome</keyword>
<dbReference type="Proteomes" id="UP001501510">
    <property type="component" value="Unassembled WGS sequence"/>
</dbReference>
<evidence type="ECO:0000313" key="2">
    <source>
        <dbReference type="Proteomes" id="UP001501510"/>
    </source>
</evidence>
<dbReference type="EMBL" id="BAAACG010000010">
    <property type="protein sequence ID" value="GAA0741236.1"/>
    <property type="molecule type" value="Genomic_DNA"/>
</dbReference>
<sequence length="91" mass="10556">MDKDIKRAEKRLEYLSSDKETIEIYKAREKSLHERANMINGARKEGEKIGIQKRDIELIRNSLENGLTLDLISSITGKSIEEIKEIKKQLN</sequence>
<evidence type="ECO:0008006" key="3">
    <source>
        <dbReference type="Google" id="ProtNLM"/>
    </source>
</evidence>